<evidence type="ECO:0000313" key="1">
    <source>
        <dbReference type="EMBL" id="GAH27561.1"/>
    </source>
</evidence>
<comment type="caution">
    <text evidence="1">The sequence shown here is derived from an EMBL/GenBank/DDBJ whole genome shotgun (WGS) entry which is preliminary data.</text>
</comment>
<organism evidence="1">
    <name type="scientific">marine sediment metagenome</name>
    <dbReference type="NCBI Taxonomy" id="412755"/>
    <lineage>
        <taxon>unclassified sequences</taxon>
        <taxon>metagenomes</taxon>
        <taxon>ecological metagenomes</taxon>
    </lineage>
</organism>
<dbReference type="AlphaFoldDB" id="X1E2S0"/>
<protein>
    <submittedName>
        <fullName evidence="1">Uncharacterized protein</fullName>
    </submittedName>
</protein>
<gene>
    <name evidence="1" type="ORF">S03H2_02814</name>
</gene>
<name>X1E2S0_9ZZZZ</name>
<dbReference type="EMBL" id="BARU01000982">
    <property type="protein sequence ID" value="GAH27561.1"/>
    <property type="molecule type" value="Genomic_DNA"/>
</dbReference>
<sequence>MKYDICSAFSLKNRESILSGDEQQIKTKLDLFGFVEIPKNKYNLSTIKLKQKEKLTSKMKVDNKEDSDGLENVYIKKGKSNQLFTNSGYNC</sequence>
<accession>X1E2S0</accession>
<reference evidence="1" key="1">
    <citation type="journal article" date="2014" name="Front. Microbiol.">
        <title>High frequency of phylogenetically diverse reductive dehalogenase-homologous genes in deep subseafloor sedimentary metagenomes.</title>
        <authorList>
            <person name="Kawai M."/>
            <person name="Futagami T."/>
            <person name="Toyoda A."/>
            <person name="Takaki Y."/>
            <person name="Nishi S."/>
            <person name="Hori S."/>
            <person name="Arai W."/>
            <person name="Tsubouchi T."/>
            <person name="Morono Y."/>
            <person name="Uchiyama I."/>
            <person name="Ito T."/>
            <person name="Fujiyama A."/>
            <person name="Inagaki F."/>
            <person name="Takami H."/>
        </authorList>
    </citation>
    <scope>NUCLEOTIDE SEQUENCE</scope>
    <source>
        <strain evidence="1">Expedition CK06-06</strain>
    </source>
</reference>
<proteinExistence type="predicted"/>